<dbReference type="PANTHER" id="PTHR43828:SF5">
    <property type="entry name" value="TRANSCRIPTIONAL REPRESSOR XBP1"/>
    <property type="match status" value="1"/>
</dbReference>
<evidence type="ECO:0000259" key="2">
    <source>
        <dbReference type="PROSITE" id="PS51299"/>
    </source>
</evidence>
<evidence type="ECO:0000256" key="1">
    <source>
        <dbReference type="SAM" id="MobiDB-lite"/>
    </source>
</evidence>
<name>A0A0C9T855_PLICR</name>
<feature type="compositionally biased region" description="Low complexity" evidence="1">
    <location>
        <begin position="268"/>
        <end position="292"/>
    </location>
</feature>
<sequence>MTTSVMQSTIPSPASGQVPRFRPFTSPSHHVTKGRYITSNDPRGYIPVYEYPLNGQWIMMDMDDGYILWTGIWKALGNSKADIVKMVDSQPELANQIRRVRGGYLKIQGTWMPYEVALRLARRVAYPIRDDLVPLFGPTFPSTCLSPDQPGYGQIVATGTGRRRVRRSNTSSGIPSGVSHESQSNWTVVTPTSAASGHMSSVDNQAAPRSSSGVRPPHSGDSQDLYLRQAYAPSPFPAFHGRRASGDWSGGSPSTISPLIRERAYRPRYAPYPDPSSSVSRKSSASSRGSISLDVPAMDRLSNDTGTDSQQGSPDPQVTLAPIHPSRIYTGARQVSYNLPPISHLEEGGGLQRQDSADVLRRLKLDDDSQSSSEGSQCVDEQPWARDRSFSTPPYKMSPSNASGGPSYRRDEHRPPYSSSFGRQPSSHLMPPELSLSVPSFIRDDTSTCDPSPVSPATPRSAVADERPGLVPLSVLQDTGRMKAPTGTGFPGAPLTRDWLHSSVYPSISRRDVVVHGTETRLSACRHSCDDAEDGVNDAPMYPARPWS</sequence>
<protein>
    <recommendedName>
        <fullName evidence="2">HTH APSES-type domain-containing protein</fullName>
    </recommendedName>
</protein>
<dbReference type="InterPro" id="IPR051642">
    <property type="entry name" value="SWI6-like"/>
</dbReference>
<feature type="compositionally biased region" description="Polar residues" evidence="1">
    <location>
        <begin position="1"/>
        <end position="15"/>
    </location>
</feature>
<feature type="compositionally biased region" description="Polar residues" evidence="1">
    <location>
        <begin position="179"/>
        <end position="213"/>
    </location>
</feature>
<keyword evidence="4" id="KW-1185">Reference proteome</keyword>
<dbReference type="GO" id="GO:0000981">
    <property type="term" value="F:DNA-binding transcription factor activity, RNA polymerase II-specific"/>
    <property type="evidence" value="ECO:0007669"/>
    <property type="project" value="UniProtKB-ARBA"/>
</dbReference>
<dbReference type="Proteomes" id="UP000053263">
    <property type="component" value="Unassembled WGS sequence"/>
</dbReference>
<feature type="region of interest" description="Disordered" evidence="1">
    <location>
        <begin position="156"/>
        <end position="223"/>
    </location>
</feature>
<organism evidence="3 4">
    <name type="scientific">Plicaturopsis crispa FD-325 SS-3</name>
    <dbReference type="NCBI Taxonomy" id="944288"/>
    <lineage>
        <taxon>Eukaryota</taxon>
        <taxon>Fungi</taxon>
        <taxon>Dikarya</taxon>
        <taxon>Basidiomycota</taxon>
        <taxon>Agaricomycotina</taxon>
        <taxon>Agaricomycetes</taxon>
        <taxon>Agaricomycetidae</taxon>
        <taxon>Amylocorticiales</taxon>
        <taxon>Amylocorticiaceae</taxon>
        <taxon>Plicatura</taxon>
        <taxon>Plicaturopsis crispa</taxon>
    </lineage>
</organism>
<accession>A0A0C9T855</accession>
<gene>
    <name evidence="3" type="ORF">PLICRDRAFT_46231</name>
</gene>
<dbReference type="PROSITE" id="PS51299">
    <property type="entry name" value="HTH_APSES"/>
    <property type="match status" value="1"/>
</dbReference>
<dbReference type="Gene3D" id="3.10.260.10">
    <property type="entry name" value="Transcription regulator HTH, APSES-type DNA-binding domain"/>
    <property type="match status" value="1"/>
</dbReference>
<feature type="compositionally biased region" description="Polar residues" evidence="1">
    <location>
        <begin position="303"/>
        <end position="316"/>
    </location>
</feature>
<dbReference type="AlphaFoldDB" id="A0A0C9T855"/>
<dbReference type="SUPFAM" id="SSF54616">
    <property type="entry name" value="DNA-binding domain of Mlu1-box binding protein MBP1"/>
    <property type="match status" value="1"/>
</dbReference>
<evidence type="ECO:0000313" key="3">
    <source>
        <dbReference type="EMBL" id="KII84353.1"/>
    </source>
</evidence>
<dbReference type="InterPro" id="IPR036887">
    <property type="entry name" value="HTH_APSES_sf"/>
</dbReference>
<feature type="region of interest" description="Disordered" evidence="1">
    <location>
        <begin position="1"/>
        <end position="24"/>
    </location>
</feature>
<feature type="compositionally biased region" description="Polar residues" evidence="1">
    <location>
        <begin position="417"/>
        <end position="427"/>
    </location>
</feature>
<feature type="domain" description="HTH APSES-type" evidence="2">
    <location>
        <begin position="35"/>
        <end position="147"/>
    </location>
</feature>
<dbReference type="OrthoDB" id="5562739at2759"/>
<dbReference type="GO" id="GO:0030907">
    <property type="term" value="C:MBF transcription complex"/>
    <property type="evidence" value="ECO:0007669"/>
    <property type="project" value="TreeGrafter"/>
</dbReference>
<feature type="region of interest" description="Disordered" evidence="1">
    <location>
        <begin position="243"/>
        <end position="262"/>
    </location>
</feature>
<reference evidence="3 4" key="1">
    <citation type="submission" date="2014-06" db="EMBL/GenBank/DDBJ databases">
        <title>Evolutionary Origins and Diversification of the Mycorrhizal Mutualists.</title>
        <authorList>
            <consortium name="DOE Joint Genome Institute"/>
            <consortium name="Mycorrhizal Genomics Consortium"/>
            <person name="Kohler A."/>
            <person name="Kuo A."/>
            <person name="Nagy L.G."/>
            <person name="Floudas D."/>
            <person name="Copeland A."/>
            <person name="Barry K.W."/>
            <person name="Cichocki N."/>
            <person name="Veneault-Fourrey C."/>
            <person name="LaButti K."/>
            <person name="Lindquist E.A."/>
            <person name="Lipzen A."/>
            <person name="Lundell T."/>
            <person name="Morin E."/>
            <person name="Murat C."/>
            <person name="Riley R."/>
            <person name="Ohm R."/>
            <person name="Sun H."/>
            <person name="Tunlid A."/>
            <person name="Henrissat B."/>
            <person name="Grigoriev I.V."/>
            <person name="Hibbett D.S."/>
            <person name="Martin F."/>
        </authorList>
    </citation>
    <scope>NUCLEOTIDE SEQUENCE [LARGE SCALE GENOMIC DNA]</scope>
    <source>
        <strain evidence="3 4">FD-325 SS-3</strain>
    </source>
</reference>
<feature type="region of interest" description="Disordered" evidence="1">
    <location>
        <begin position="268"/>
        <end position="321"/>
    </location>
</feature>
<proteinExistence type="predicted"/>
<dbReference type="InterPro" id="IPR003163">
    <property type="entry name" value="Tscrpt_reg_HTH_APSES-type"/>
</dbReference>
<dbReference type="GO" id="GO:0003677">
    <property type="term" value="F:DNA binding"/>
    <property type="evidence" value="ECO:0007669"/>
    <property type="project" value="InterPro"/>
</dbReference>
<dbReference type="EMBL" id="KN832571">
    <property type="protein sequence ID" value="KII84353.1"/>
    <property type="molecule type" value="Genomic_DNA"/>
</dbReference>
<feature type="region of interest" description="Disordered" evidence="1">
    <location>
        <begin position="366"/>
        <end position="463"/>
    </location>
</feature>
<dbReference type="GO" id="GO:0033309">
    <property type="term" value="C:SBF transcription complex"/>
    <property type="evidence" value="ECO:0007669"/>
    <property type="project" value="TreeGrafter"/>
</dbReference>
<evidence type="ECO:0000313" key="4">
    <source>
        <dbReference type="Proteomes" id="UP000053263"/>
    </source>
</evidence>
<dbReference type="PANTHER" id="PTHR43828">
    <property type="entry name" value="ASPARAGINASE"/>
    <property type="match status" value="1"/>
</dbReference>
<dbReference type="HOGENOM" id="CLU_037454_0_0_1"/>